<feature type="region of interest" description="Disordered" evidence="1">
    <location>
        <begin position="42"/>
        <end position="114"/>
    </location>
</feature>
<gene>
    <name evidence="2" type="ORF">PCANC_19246</name>
</gene>
<proteinExistence type="predicted"/>
<dbReference type="Proteomes" id="UP000235388">
    <property type="component" value="Unassembled WGS sequence"/>
</dbReference>
<keyword evidence="3" id="KW-1185">Reference proteome</keyword>
<name>A0A2N5UFH3_9BASI</name>
<evidence type="ECO:0000256" key="1">
    <source>
        <dbReference type="SAM" id="MobiDB-lite"/>
    </source>
</evidence>
<sequence length="114" mass="12157">MARPPPEVLVAISNKEMGGGNHYCITPLAATLLLQLRGSRKPLESRGLREPAQASSAGTDLGAGTEARHQPPGSASERPATPDDYSTNPPPRPHQTPRPHIKPKKGLPSPFWAN</sequence>
<feature type="compositionally biased region" description="Basic residues" evidence="1">
    <location>
        <begin position="95"/>
        <end position="105"/>
    </location>
</feature>
<evidence type="ECO:0000313" key="2">
    <source>
        <dbReference type="EMBL" id="PLW36478.1"/>
    </source>
</evidence>
<comment type="caution">
    <text evidence="2">The sequence shown here is derived from an EMBL/GenBank/DDBJ whole genome shotgun (WGS) entry which is preliminary data.</text>
</comment>
<organism evidence="2 3">
    <name type="scientific">Puccinia coronata f. sp. avenae</name>
    <dbReference type="NCBI Taxonomy" id="200324"/>
    <lineage>
        <taxon>Eukaryota</taxon>
        <taxon>Fungi</taxon>
        <taxon>Dikarya</taxon>
        <taxon>Basidiomycota</taxon>
        <taxon>Pucciniomycotina</taxon>
        <taxon>Pucciniomycetes</taxon>
        <taxon>Pucciniales</taxon>
        <taxon>Pucciniaceae</taxon>
        <taxon>Puccinia</taxon>
    </lineage>
</organism>
<protein>
    <submittedName>
        <fullName evidence="2">Uncharacterized protein</fullName>
    </submittedName>
</protein>
<accession>A0A2N5UFH3</accession>
<dbReference type="AlphaFoldDB" id="A0A2N5UFH3"/>
<reference evidence="2 3" key="1">
    <citation type="submission" date="2017-11" db="EMBL/GenBank/DDBJ databases">
        <title>De novo assembly and phasing of dikaryotic genomes from two isolates of Puccinia coronata f. sp. avenae, the causal agent of oat crown rust.</title>
        <authorList>
            <person name="Miller M.E."/>
            <person name="Zhang Y."/>
            <person name="Omidvar V."/>
            <person name="Sperschneider J."/>
            <person name="Schwessinger B."/>
            <person name="Raley C."/>
            <person name="Palmer J.M."/>
            <person name="Garnica D."/>
            <person name="Upadhyaya N."/>
            <person name="Rathjen J."/>
            <person name="Taylor J.M."/>
            <person name="Park R.F."/>
            <person name="Dodds P.N."/>
            <person name="Hirsch C.D."/>
            <person name="Kianian S.F."/>
            <person name="Figueroa M."/>
        </authorList>
    </citation>
    <scope>NUCLEOTIDE SEQUENCE [LARGE SCALE GENOMIC DNA]</scope>
    <source>
        <strain evidence="2">12NC29</strain>
    </source>
</reference>
<dbReference type="EMBL" id="PGCJ01000238">
    <property type="protein sequence ID" value="PLW36478.1"/>
    <property type="molecule type" value="Genomic_DNA"/>
</dbReference>
<evidence type="ECO:0000313" key="3">
    <source>
        <dbReference type="Proteomes" id="UP000235388"/>
    </source>
</evidence>